<protein>
    <submittedName>
        <fullName evidence="2">Uncharacterized protein</fullName>
    </submittedName>
</protein>
<evidence type="ECO:0000313" key="3">
    <source>
        <dbReference type="Proteomes" id="UP000502136"/>
    </source>
</evidence>
<dbReference type="KEGG" id="palr:HGI30_05175"/>
<evidence type="ECO:0000313" key="2">
    <source>
        <dbReference type="EMBL" id="QJC51012.1"/>
    </source>
</evidence>
<organism evidence="2 3">
    <name type="scientific">Paenibacillus albicereus</name>
    <dbReference type="NCBI Taxonomy" id="2726185"/>
    <lineage>
        <taxon>Bacteria</taxon>
        <taxon>Bacillati</taxon>
        <taxon>Bacillota</taxon>
        <taxon>Bacilli</taxon>
        <taxon>Bacillales</taxon>
        <taxon>Paenibacillaceae</taxon>
        <taxon>Paenibacillus</taxon>
    </lineage>
</organism>
<gene>
    <name evidence="2" type="ORF">HGI30_05175</name>
</gene>
<proteinExistence type="predicted"/>
<dbReference type="AlphaFoldDB" id="A0A6H2GUE5"/>
<accession>A0A6H2GUE5</accession>
<name>A0A6H2GUE5_9BACL</name>
<feature type="region of interest" description="Disordered" evidence="1">
    <location>
        <begin position="91"/>
        <end position="111"/>
    </location>
</feature>
<evidence type="ECO:0000256" key="1">
    <source>
        <dbReference type="SAM" id="MobiDB-lite"/>
    </source>
</evidence>
<keyword evidence="3" id="KW-1185">Reference proteome</keyword>
<reference evidence="2 3" key="1">
    <citation type="submission" date="2020-04" db="EMBL/GenBank/DDBJ databases">
        <title>Novel Paenibacillus strain UniB2 isolated from commercial digestive syrup.</title>
        <authorList>
            <person name="Thorat V."/>
            <person name="Kirdat K."/>
            <person name="Tiwarekar B."/>
            <person name="Yadav A."/>
        </authorList>
    </citation>
    <scope>NUCLEOTIDE SEQUENCE [LARGE SCALE GENOMIC DNA]</scope>
    <source>
        <strain evidence="2 3">UniB2</strain>
    </source>
</reference>
<sequence>MTDRRLLFRFHDAESASVAAATLLELGYDAAAQGAQEVGLSLRGSDLTSALEIAFAHGGELDVPEEDVIPIPAHIVNEDFVAWEDGFGQTTGSEASGLRNRDEATEGEPAFPEQAATLSYFSGDVHG</sequence>
<dbReference type="Proteomes" id="UP000502136">
    <property type="component" value="Chromosome"/>
</dbReference>
<dbReference type="EMBL" id="CP051428">
    <property type="protein sequence ID" value="QJC51012.1"/>
    <property type="molecule type" value="Genomic_DNA"/>
</dbReference>
<dbReference type="RefSeq" id="WP_168906667.1">
    <property type="nucleotide sequence ID" value="NZ_CP051428.1"/>
</dbReference>